<evidence type="ECO:0000313" key="2">
    <source>
        <dbReference type="Proteomes" id="UP000518300"/>
    </source>
</evidence>
<comment type="caution">
    <text evidence="1">The sequence shown here is derived from an EMBL/GenBank/DDBJ whole genome shotgun (WGS) entry which is preliminary data.</text>
</comment>
<keyword evidence="2" id="KW-1185">Reference proteome</keyword>
<gene>
    <name evidence="1" type="ORF">HG543_07425</name>
</gene>
<sequence>MDREAAGEWHGWDTQQLEDLHLVNGQAASNKGCLTPHRRKKKGHHCSYHWHAFMRAQGADAARYVWPSKSEVPEPQPRAEGKWDPENWILSANKRHVSYYPREAHHIVPFESLTTALCTATSGDKNKTDDNKLKELRGGLLKNGYNINDEHNMAYLPSHPDHAKALRLPYHKGRHGTYSDYVEKQLDVIFSGMQDAIDNHRDGTGDAPNYKQCAQRIKVLSRRLRKAILQAHLPEDRVNGTHDTLKALAARLKHTF</sequence>
<organism evidence="1 2">
    <name type="scientific">Pyxidicoccus fallax</name>
    <dbReference type="NCBI Taxonomy" id="394095"/>
    <lineage>
        <taxon>Bacteria</taxon>
        <taxon>Pseudomonadati</taxon>
        <taxon>Myxococcota</taxon>
        <taxon>Myxococcia</taxon>
        <taxon>Myxococcales</taxon>
        <taxon>Cystobacterineae</taxon>
        <taxon>Myxococcaceae</taxon>
        <taxon>Pyxidicoccus</taxon>
    </lineage>
</organism>
<proteinExistence type="predicted"/>
<reference evidence="1 2" key="1">
    <citation type="submission" date="2020-04" db="EMBL/GenBank/DDBJ databases">
        <title>Draft genome of Pyxidicoccus fallax type strain.</title>
        <authorList>
            <person name="Whitworth D.E."/>
        </authorList>
    </citation>
    <scope>NUCLEOTIDE SEQUENCE [LARGE SCALE GENOMIC DNA]</scope>
    <source>
        <strain evidence="1 2">DSM 14698</strain>
    </source>
</reference>
<dbReference type="RefSeq" id="WP_169343984.1">
    <property type="nucleotide sequence ID" value="NZ_JABBJJ010000023.1"/>
</dbReference>
<evidence type="ECO:0000313" key="1">
    <source>
        <dbReference type="EMBL" id="NMO14688.1"/>
    </source>
</evidence>
<dbReference type="InterPro" id="IPR032871">
    <property type="entry name" value="AHH_dom_containing"/>
</dbReference>
<dbReference type="AlphaFoldDB" id="A0A848LG24"/>
<name>A0A848LG24_9BACT</name>
<dbReference type="Proteomes" id="UP000518300">
    <property type="component" value="Unassembled WGS sequence"/>
</dbReference>
<dbReference type="Pfam" id="PF14412">
    <property type="entry name" value="AHH"/>
    <property type="match status" value="1"/>
</dbReference>
<dbReference type="EMBL" id="JABBJJ010000023">
    <property type="protein sequence ID" value="NMO14688.1"/>
    <property type="molecule type" value="Genomic_DNA"/>
</dbReference>
<accession>A0A848LG24</accession>
<protein>
    <submittedName>
        <fullName evidence="1">Uncharacterized protein</fullName>
    </submittedName>
</protein>